<feature type="region of interest" description="Disordered" evidence="1">
    <location>
        <begin position="65"/>
        <end position="91"/>
    </location>
</feature>
<name>A0ABC9F6H3_9POAL</name>
<evidence type="ECO:0000313" key="3">
    <source>
        <dbReference type="Proteomes" id="UP001497457"/>
    </source>
</evidence>
<dbReference type="PANTHER" id="PTHR45125">
    <property type="entry name" value="F21J9.4-RELATED"/>
    <property type="match status" value="1"/>
</dbReference>
<evidence type="ECO:0000313" key="2">
    <source>
        <dbReference type="EMBL" id="CAL5069128.1"/>
    </source>
</evidence>
<evidence type="ECO:0008006" key="4">
    <source>
        <dbReference type="Google" id="ProtNLM"/>
    </source>
</evidence>
<dbReference type="EMBL" id="OZ075115">
    <property type="protein sequence ID" value="CAL5069128.1"/>
    <property type="molecule type" value="Genomic_DNA"/>
</dbReference>
<reference evidence="2 3" key="2">
    <citation type="submission" date="2024-10" db="EMBL/GenBank/DDBJ databases">
        <authorList>
            <person name="Ryan C."/>
        </authorList>
    </citation>
    <scope>NUCLEOTIDE SEQUENCE [LARGE SCALE GENOMIC DNA]</scope>
</reference>
<feature type="compositionally biased region" description="Polar residues" evidence="1">
    <location>
        <begin position="65"/>
        <end position="75"/>
    </location>
</feature>
<sequence length="177" mass="19631">MTRPPRPPAAPIAVFRHDAAAWSSPGQQVPLGLEGTEADGMSPGDMRSGTYFTNLLGAHVEESQNLSPTIQTPTNHGPAASKGSQKRSKNFNDEEDKLLVSAWLNVGMDPIQGVDQPQSSFWARIHNYFHTNKSFPSDRTQGSLMNRWSGIQHDVNIFCRCVTRIQDRNQSQPVYVI</sequence>
<evidence type="ECO:0000256" key="1">
    <source>
        <dbReference type="SAM" id="MobiDB-lite"/>
    </source>
</evidence>
<dbReference type="PANTHER" id="PTHR45125:SF3">
    <property type="entry name" value="NO-APICAL-MERISTEM-ASSOCIATED CARBOXY-TERMINAL DOMAIN PROTEIN"/>
    <property type="match status" value="1"/>
</dbReference>
<gene>
    <name evidence="2" type="ORF">URODEC1_LOCUS102015</name>
</gene>
<protein>
    <recommendedName>
        <fullName evidence="4">Glutathione S-transferase T3-like</fullName>
    </recommendedName>
</protein>
<feature type="region of interest" description="Disordered" evidence="1">
    <location>
        <begin position="19"/>
        <end position="42"/>
    </location>
</feature>
<reference evidence="3" key="1">
    <citation type="submission" date="2024-06" db="EMBL/GenBank/DDBJ databases">
        <authorList>
            <person name="Ryan C."/>
        </authorList>
    </citation>
    <scope>NUCLEOTIDE SEQUENCE [LARGE SCALE GENOMIC DNA]</scope>
</reference>
<accession>A0ABC9F6H3</accession>
<proteinExistence type="predicted"/>
<dbReference type="Proteomes" id="UP001497457">
    <property type="component" value="Chromosome 5rd"/>
</dbReference>
<keyword evidence="3" id="KW-1185">Reference proteome</keyword>
<dbReference type="AlphaFoldDB" id="A0ABC9F6H3"/>
<organism evidence="2 3">
    <name type="scientific">Urochloa decumbens</name>
    <dbReference type="NCBI Taxonomy" id="240449"/>
    <lineage>
        <taxon>Eukaryota</taxon>
        <taxon>Viridiplantae</taxon>
        <taxon>Streptophyta</taxon>
        <taxon>Embryophyta</taxon>
        <taxon>Tracheophyta</taxon>
        <taxon>Spermatophyta</taxon>
        <taxon>Magnoliopsida</taxon>
        <taxon>Liliopsida</taxon>
        <taxon>Poales</taxon>
        <taxon>Poaceae</taxon>
        <taxon>PACMAD clade</taxon>
        <taxon>Panicoideae</taxon>
        <taxon>Panicodae</taxon>
        <taxon>Paniceae</taxon>
        <taxon>Melinidinae</taxon>
        <taxon>Urochloa</taxon>
    </lineage>
</organism>